<reference evidence="1 2" key="1">
    <citation type="journal article" date="2019" name="Commun. Biol.">
        <title>The bagworm genome reveals a unique fibroin gene that provides high tensile strength.</title>
        <authorList>
            <person name="Kono N."/>
            <person name="Nakamura H."/>
            <person name="Ohtoshi R."/>
            <person name="Tomita M."/>
            <person name="Numata K."/>
            <person name="Arakawa K."/>
        </authorList>
    </citation>
    <scope>NUCLEOTIDE SEQUENCE [LARGE SCALE GENOMIC DNA]</scope>
</reference>
<name>A0A4C1TTZ3_EUMVA</name>
<accession>A0A4C1TTZ3</accession>
<protein>
    <submittedName>
        <fullName evidence="1">Uncharacterized protein</fullName>
    </submittedName>
</protein>
<dbReference type="AlphaFoldDB" id="A0A4C1TTZ3"/>
<evidence type="ECO:0000313" key="1">
    <source>
        <dbReference type="EMBL" id="GBP17482.1"/>
    </source>
</evidence>
<keyword evidence="2" id="KW-1185">Reference proteome</keyword>
<dbReference type="Proteomes" id="UP000299102">
    <property type="component" value="Unassembled WGS sequence"/>
</dbReference>
<organism evidence="1 2">
    <name type="scientific">Eumeta variegata</name>
    <name type="common">Bagworm moth</name>
    <name type="synonym">Eumeta japonica</name>
    <dbReference type="NCBI Taxonomy" id="151549"/>
    <lineage>
        <taxon>Eukaryota</taxon>
        <taxon>Metazoa</taxon>
        <taxon>Ecdysozoa</taxon>
        <taxon>Arthropoda</taxon>
        <taxon>Hexapoda</taxon>
        <taxon>Insecta</taxon>
        <taxon>Pterygota</taxon>
        <taxon>Neoptera</taxon>
        <taxon>Endopterygota</taxon>
        <taxon>Lepidoptera</taxon>
        <taxon>Glossata</taxon>
        <taxon>Ditrysia</taxon>
        <taxon>Tineoidea</taxon>
        <taxon>Psychidae</taxon>
        <taxon>Oiketicinae</taxon>
        <taxon>Eumeta</taxon>
    </lineage>
</organism>
<gene>
    <name evidence="1" type="ORF">EVAR_8830_1</name>
</gene>
<dbReference type="EMBL" id="BGZK01000087">
    <property type="protein sequence ID" value="GBP17482.1"/>
    <property type="molecule type" value="Genomic_DNA"/>
</dbReference>
<dbReference type="OrthoDB" id="7489123at2759"/>
<sequence length="135" mass="14574">MEAYKAILATLDDSKPEHDVVLTKVDADSIKLAFGDLGCGKELERTAGPGSSSANSAVAGGLISRLLTLRLTQFSGRDQDCLSFINMFDGLVDLRTDLMADQKFAYLLSCLLAEPRDSVKHLTSAMTPTQSRGIY</sequence>
<proteinExistence type="predicted"/>
<comment type="caution">
    <text evidence="1">The sequence shown here is derived from an EMBL/GenBank/DDBJ whole genome shotgun (WGS) entry which is preliminary data.</text>
</comment>
<evidence type="ECO:0000313" key="2">
    <source>
        <dbReference type="Proteomes" id="UP000299102"/>
    </source>
</evidence>